<dbReference type="InterPro" id="IPR001753">
    <property type="entry name" value="Enoyl-CoA_hydra/iso"/>
</dbReference>
<dbReference type="PROSITE" id="PS00166">
    <property type="entry name" value="ENOYL_COA_HYDRATASE"/>
    <property type="match status" value="1"/>
</dbReference>
<dbReference type="CDD" id="cd06558">
    <property type="entry name" value="crotonase-like"/>
    <property type="match status" value="1"/>
</dbReference>
<dbReference type="RefSeq" id="WP_132949120.1">
    <property type="nucleotide sequence ID" value="NZ_SLUL01000013.1"/>
</dbReference>
<proteinExistence type="inferred from homology"/>
<dbReference type="EMBL" id="SLUL01000013">
    <property type="protein sequence ID" value="TCL47041.1"/>
    <property type="molecule type" value="Genomic_DNA"/>
</dbReference>
<dbReference type="InterPro" id="IPR014748">
    <property type="entry name" value="Enoyl-CoA_hydra_C"/>
</dbReference>
<dbReference type="Gene3D" id="3.90.226.10">
    <property type="entry name" value="2-enoyl-CoA Hydratase, Chain A, domain 1"/>
    <property type="match status" value="1"/>
</dbReference>
<dbReference type="Gene3D" id="1.10.12.10">
    <property type="entry name" value="Lyase 2-enoyl-coa Hydratase, Chain A, domain 2"/>
    <property type="match status" value="1"/>
</dbReference>
<evidence type="ECO:0000313" key="4">
    <source>
        <dbReference type="EMBL" id="TCL47041.1"/>
    </source>
</evidence>
<dbReference type="PANTHER" id="PTHR11941:SF54">
    <property type="entry name" value="ENOYL-COA HYDRATASE, MITOCHONDRIAL"/>
    <property type="match status" value="1"/>
</dbReference>
<evidence type="ECO:0000256" key="2">
    <source>
        <dbReference type="ARBA" id="ARBA00023239"/>
    </source>
</evidence>
<dbReference type="FunFam" id="3.90.226.10:FF:000009">
    <property type="entry name" value="Carnitinyl-CoA dehydratase"/>
    <property type="match status" value="1"/>
</dbReference>
<reference evidence="4 5" key="1">
    <citation type="submission" date="2019-03" db="EMBL/GenBank/DDBJ databases">
        <title>Genomic Encyclopedia of Type Strains, Phase IV (KMG-IV): sequencing the most valuable type-strain genomes for metagenomic binning, comparative biology and taxonomic classification.</title>
        <authorList>
            <person name="Goeker M."/>
        </authorList>
    </citation>
    <scope>NUCLEOTIDE SEQUENCE [LARGE SCALE GENOMIC DNA]</scope>
    <source>
        <strain evidence="4 5">DSM 24979</strain>
    </source>
</reference>
<dbReference type="Pfam" id="PF00378">
    <property type="entry name" value="ECH_1"/>
    <property type="match status" value="1"/>
</dbReference>
<protein>
    <submittedName>
        <fullName evidence="4">Short chain enoyl-CoA hydratase</fullName>
    </submittedName>
</protein>
<evidence type="ECO:0000256" key="3">
    <source>
        <dbReference type="RuleBase" id="RU003707"/>
    </source>
</evidence>
<dbReference type="AlphaFoldDB" id="A0A4R1QCU1"/>
<dbReference type="GO" id="GO:0006635">
    <property type="term" value="P:fatty acid beta-oxidation"/>
    <property type="evidence" value="ECO:0007669"/>
    <property type="project" value="TreeGrafter"/>
</dbReference>
<dbReference type="OrthoDB" id="9775794at2"/>
<name>A0A4R1QCU1_9BACL</name>
<dbReference type="InterPro" id="IPR029045">
    <property type="entry name" value="ClpP/crotonase-like_dom_sf"/>
</dbReference>
<sequence length="259" mass="28363">MSFENILLEKKEQIAYIIINRPERRNALDIQTLQEIVAALEDCKNDQNVGCVIFTGKGDKSFAAGADINQLKEKQPFDVFHPSSMQQVYDQIEYFEKPTIAMVNGYALGGGCELALACDIRVAAETAKFGLPELNLSIIPGAGGTQRLARIVGKGKALEMILTGKMIDGEEAYRIGLVSEVAALEKLPEKAEEIAKQILSKGPLAVKLAKMAINFGLETDIRTGLLIEKLSQALLFSTNDKIEGTKAFLEKRKPEFTGK</sequence>
<dbReference type="PANTHER" id="PTHR11941">
    <property type="entry name" value="ENOYL-COA HYDRATASE-RELATED"/>
    <property type="match status" value="1"/>
</dbReference>
<gene>
    <name evidence="4" type="ORF">EDD69_11347</name>
</gene>
<dbReference type="GO" id="GO:0016836">
    <property type="term" value="F:hydro-lyase activity"/>
    <property type="evidence" value="ECO:0007669"/>
    <property type="project" value="UniProtKB-ARBA"/>
</dbReference>
<dbReference type="FunFam" id="1.10.12.10:FF:000001">
    <property type="entry name" value="Probable enoyl-CoA hydratase, mitochondrial"/>
    <property type="match status" value="1"/>
</dbReference>
<dbReference type="InterPro" id="IPR018376">
    <property type="entry name" value="Enoyl-CoA_hyd/isom_CS"/>
</dbReference>
<dbReference type="Proteomes" id="UP000295658">
    <property type="component" value="Unassembled WGS sequence"/>
</dbReference>
<accession>A0A4R1QCU1</accession>
<keyword evidence="2" id="KW-0456">Lyase</keyword>
<organism evidence="4 5">
    <name type="scientific">Thermolongibacillus altinsuensis</name>
    <dbReference type="NCBI Taxonomy" id="575256"/>
    <lineage>
        <taxon>Bacteria</taxon>
        <taxon>Bacillati</taxon>
        <taxon>Bacillota</taxon>
        <taxon>Bacilli</taxon>
        <taxon>Bacillales</taxon>
        <taxon>Anoxybacillaceae</taxon>
        <taxon>Thermolongibacillus</taxon>
    </lineage>
</organism>
<evidence type="ECO:0000256" key="1">
    <source>
        <dbReference type="ARBA" id="ARBA00005254"/>
    </source>
</evidence>
<comment type="caution">
    <text evidence="4">The sequence shown here is derived from an EMBL/GenBank/DDBJ whole genome shotgun (WGS) entry which is preliminary data.</text>
</comment>
<evidence type="ECO:0000313" key="5">
    <source>
        <dbReference type="Proteomes" id="UP000295658"/>
    </source>
</evidence>
<comment type="similarity">
    <text evidence="1 3">Belongs to the enoyl-CoA hydratase/isomerase family.</text>
</comment>
<keyword evidence="5" id="KW-1185">Reference proteome</keyword>
<dbReference type="SUPFAM" id="SSF52096">
    <property type="entry name" value="ClpP/crotonase"/>
    <property type="match status" value="1"/>
</dbReference>